<dbReference type="EMBL" id="MU864360">
    <property type="protein sequence ID" value="KAK4191284.1"/>
    <property type="molecule type" value="Genomic_DNA"/>
</dbReference>
<gene>
    <name evidence="2" type="ORF">QBC35DRAFT_471023</name>
</gene>
<proteinExistence type="predicted"/>
<evidence type="ECO:0000256" key="1">
    <source>
        <dbReference type="SAM" id="MobiDB-lite"/>
    </source>
</evidence>
<dbReference type="AlphaFoldDB" id="A0AAN6WZN7"/>
<organism evidence="2 3">
    <name type="scientific">Podospora australis</name>
    <dbReference type="NCBI Taxonomy" id="1536484"/>
    <lineage>
        <taxon>Eukaryota</taxon>
        <taxon>Fungi</taxon>
        <taxon>Dikarya</taxon>
        <taxon>Ascomycota</taxon>
        <taxon>Pezizomycotina</taxon>
        <taxon>Sordariomycetes</taxon>
        <taxon>Sordariomycetidae</taxon>
        <taxon>Sordariales</taxon>
        <taxon>Podosporaceae</taxon>
        <taxon>Podospora</taxon>
    </lineage>
</organism>
<protein>
    <submittedName>
        <fullName evidence="2">Uncharacterized protein</fullName>
    </submittedName>
</protein>
<reference evidence="2" key="2">
    <citation type="submission" date="2023-05" db="EMBL/GenBank/DDBJ databases">
        <authorList>
            <consortium name="Lawrence Berkeley National Laboratory"/>
            <person name="Steindorff A."/>
            <person name="Hensen N."/>
            <person name="Bonometti L."/>
            <person name="Westerberg I."/>
            <person name="Brannstrom I.O."/>
            <person name="Guillou S."/>
            <person name="Cros-Aarteil S."/>
            <person name="Calhoun S."/>
            <person name="Haridas S."/>
            <person name="Kuo A."/>
            <person name="Mondo S."/>
            <person name="Pangilinan J."/>
            <person name="Riley R."/>
            <person name="Labutti K."/>
            <person name="Andreopoulos B."/>
            <person name="Lipzen A."/>
            <person name="Chen C."/>
            <person name="Yanf M."/>
            <person name="Daum C."/>
            <person name="Ng V."/>
            <person name="Clum A."/>
            <person name="Ohm R."/>
            <person name="Martin F."/>
            <person name="Silar P."/>
            <person name="Natvig D."/>
            <person name="Lalanne C."/>
            <person name="Gautier V."/>
            <person name="Ament-Velasquez S.L."/>
            <person name="Kruys A."/>
            <person name="Hutchinson M.I."/>
            <person name="Powell A.J."/>
            <person name="Barry K."/>
            <person name="Miller A.N."/>
            <person name="Grigoriev I.V."/>
            <person name="Debuchy R."/>
            <person name="Gladieux P."/>
            <person name="Thoren M.H."/>
            <person name="Johannesson H."/>
        </authorList>
    </citation>
    <scope>NUCLEOTIDE SEQUENCE</scope>
    <source>
        <strain evidence="2">PSN309</strain>
    </source>
</reference>
<reference evidence="2" key="1">
    <citation type="journal article" date="2023" name="Mol. Phylogenet. Evol.">
        <title>Genome-scale phylogeny and comparative genomics of the fungal order Sordariales.</title>
        <authorList>
            <person name="Hensen N."/>
            <person name="Bonometti L."/>
            <person name="Westerberg I."/>
            <person name="Brannstrom I.O."/>
            <person name="Guillou S."/>
            <person name="Cros-Aarteil S."/>
            <person name="Calhoun S."/>
            <person name="Haridas S."/>
            <person name="Kuo A."/>
            <person name="Mondo S."/>
            <person name="Pangilinan J."/>
            <person name="Riley R."/>
            <person name="LaButti K."/>
            <person name="Andreopoulos B."/>
            <person name="Lipzen A."/>
            <person name="Chen C."/>
            <person name="Yan M."/>
            <person name="Daum C."/>
            <person name="Ng V."/>
            <person name="Clum A."/>
            <person name="Steindorff A."/>
            <person name="Ohm R.A."/>
            <person name="Martin F."/>
            <person name="Silar P."/>
            <person name="Natvig D.O."/>
            <person name="Lalanne C."/>
            <person name="Gautier V."/>
            <person name="Ament-Velasquez S.L."/>
            <person name="Kruys A."/>
            <person name="Hutchinson M.I."/>
            <person name="Powell A.J."/>
            <person name="Barry K."/>
            <person name="Miller A.N."/>
            <person name="Grigoriev I.V."/>
            <person name="Debuchy R."/>
            <person name="Gladieux P."/>
            <person name="Hiltunen Thoren M."/>
            <person name="Johannesson H."/>
        </authorList>
    </citation>
    <scope>NUCLEOTIDE SEQUENCE</scope>
    <source>
        <strain evidence="2">PSN309</strain>
    </source>
</reference>
<dbReference type="Proteomes" id="UP001302126">
    <property type="component" value="Unassembled WGS sequence"/>
</dbReference>
<feature type="region of interest" description="Disordered" evidence="1">
    <location>
        <begin position="1"/>
        <end position="54"/>
    </location>
</feature>
<keyword evidence="3" id="KW-1185">Reference proteome</keyword>
<evidence type="ECO:0000313" key="2">
    <source>
        <dbReference type="EMBL" id="KAK4191284.1"/>
    </source>
</evidence>
<accession>A0AAN6WZN7</accession>
<evidence type="ECO:0000313" key="3">
    <source>
        <dbReference type="Proteomes" id="UP001302126"/>
    </source>
</evidence>
<name>A0AAN6WZN7_9PEZI</name>
<feature type="compositionally biased region" description="Low complexity" evidence="1">
    <location>
        <begin position="1"/>
        <end position="24"/>
    </location>
</feature>
<comment type="caution">
    <text evidence="2">The sequence shown here is derived from an EMBL/GenBank/DDBJ whole genome shotgun (WGS) entry which is preliminary data.</text>
</comment>
<sequence>MTQLHLPPRFHPFPHQQQLQQRFLSSKGQSGKGHLGDSGEEEEDAGSSTNDGGASHTLTRVYVVVRDGIGTVDDVGLEMLARQAPGCSPNPTTLWFEGFQGLDDKIVVLWEEDSSKVLAGARPMCLLRRFQVGFGSLHDVDGPLPG</sequence>